<evidence type="ECO:0000256" key="3">
    <source>
        <dbReference type="ARBA" id="ARBA00023172"/>
    </source>
</evidence>
<dbReference type="GO" id="GO:0032807">
    <property type="term" value="C:DNA ligase IV complex"/>
    <property type="evidence" value="ECO:0007669"/>
    <property type="project" value="TreeGrafter"/>
</dbReference>
<dbReference type="CDD" id="cd22283">
    <property type="entry name" value="HD_XRCC4_N"/>
    <property type="match status" value="1"/>
</dbReference>
<dbReference type="PANTHER" id="PTHR28559:SF1">
    <property type="entry name" value="DNA REPAIR PROTEIN XRCC4"/>
    <property type="match status" value="1"/>
</dbReference>
<keyword evidence="2" id="KW-0227">DNA damage</keyword>
<feature type="domain" description="XRCC4 N-terminal" evidence="8">
    <location>
        <begin position="17"/>
        <end position="117"/>
    </location>
</feature>
<keyword evidence="5" id="KW-0539">Nucleus</keyword>
<keyword evidence="3" id="KW-0233">DNA recombination</keyword>
<evidence type="ECO:0000256" key="2">
    <source>
        <dbReference type="ARBA" id="ARBA00022763"/>
    </source>
</evidence>
<dbReference type="GO" id="GO:0005958">
    <property type="term" value="C:DNA-dependent protein kinase-DNA ligase 4 complex"/>
    <property type="evidence" value="ECO:0007669"/>
    <property type="project" value="TreeGrafter"/>
</dbReference>
<evidence type="ECO:0000313" key="11">
    <source>
        <dbReference type="Proteomes" id="UP001460270"/>
    </source>
</evidence>
<dbReference type="Gene3D" id="2.170.210.10">
    <property type="entry name" value="DNA double-strand break repair and VJ recombination XRCC4, N-terminal"/>
    <property type="match status" value="1"/>
</dbReference>
<feature type="domain" description="XRCC4 coiled-coil" evidence="9">
    <location>
        <begin position="125"/>
        <end position="197"/>
    </location>
</feature>
<evidence type="ECO:0000256" key="1">
    <source>
        <dbReference type="ARBA" id="ARBA00004123"/>
    </source>
</evidence>
<comment type="subcellular location">
    <subcellularLocation>
        <location evidence="1">Nucleus</location>
    </subcellularLocation>
</comment>
<dbReference type="PANTHER" id="PTHR28559">
    <property type="entry name" value="DNA REPAIR PROTEIN XRCC4"/>
    <property type="match status" value="1"/>
</dbReference>
<dbReference type="GO" id="GO:0033152">
    <property type="term" value="P:immunoglobulin V(D)J recombination"/>
    <property type="evidence" value="ECO:0007669"/>
    <property type="project" value="TreeGrafter"/>
</dbReference>
<dbReference type="EMBL" id="JBBPFD010000003">
    <property type="protein sequence ID" value="KAK7933714.1"/>
    <property type="molecule type" value="Genomic_DNA"/>
</dbReference>
<dbReference type="GO" id="GO:0006303">
    <property type="term" value="P:double-strand break repair via nonhomologous end joining"/>
    <property type="evidence" value="ECO:0007669"/>
    <property type="project" value="TreeGrafter"/>
</dbReference>
<evidence type="ECO:0000313" key="10">
    <source>
        <dbReference type="EMBL" id="KAK7933714.1"/>
    </source>
</evidence>
<evidence type="ECO:0000259" key="8">
    <source>
        <dbReference type="Pfam" id="PF06632"/>
    </source>
</evidence>
<keyword evidence="11" id="KW-1185">Reference proteome</keyword>
<dbReference type="Proteomes" id="UP001460270">
    <property type="component" value="Unassembled WGS sequence"/>
</dbReference>
<feature type="region of interest" description="Disordered" evidence="7">
    <location>
        <begin position="203"/>
        <end position="237"/>
    </location>
</feature>
<keyword evidence="4" id="KW-0234">DNA repair</keyword>
<dbReference type="SUPFAM" id="SSF58022">
    <property type="entry name" value="XRCC4, C-terminal oligomerization domain"/>
    <property type="match status" value="1"/>
</dbReference>
<evidence type="ECO:0000256" key="4">
    <source>
        <dbReference type="ARBA" id="ARBA00023204"/>
    </source>
</evidence>
<dbReference type="InterPro" id="IPR010585">
    <property type="entry name" value="DNA_repair_prot_XRCC4"/>
</dbReference>
<dbReference type="AlphaFoldDB" id="A0AAW0PPH0"/>
<dbReference type="InterPro" id="IPR053961">
    <property type="entry name" value="XRCC4_N"/>
</dbReference>
<dbReference type="Pfam" id="PF06632">
    <property type="entry name" value="XRCC4"/>
    <property type="match status" value="1"/>
</dbReference>
<evidence type="ECO:0000256" key="5">
    <source>
        <dbReference type="ARBA" id="ARBA00023242"/>
    </source>
</evidence>
<comment type="caution">
    <text evidence="10">The sequence shown here is derived from an EMBL/GenBank/DDBJ whole genome shotgun (WGS) entry which is preliminary data.</text>
</comment>
<protein>
    <recommendedName>
        <fullName evidence="12">DNA repair protein XRCC4</fullName>
    </recommendedName>
</protein>
<gene>
    <name evidence="10" type="ORF">WMY93_004610</name>
</gene>
<dbReference type="InterPro" id="IPR009089">
    <property type="entry name" value="XRCC4_N_sf"/>
</dbReference>
<evidence type="ECO:0000256" key="7">
    <source>
        <dbReference type="SAM" id="MobiDB-lite"/>
    </source>
</evidence>
<organism evidence="10 11">
    <name type="scientific">Mugilogobius chulae</name>
    <name type="common">yellowstripe goby</name>
    <dbReference type="NCBI Taxonomy" id="88201"/>
    <lineage>
        <taxon>Eukaryota</taxon>
        <taxon>Metazoa</taxon>
        <taxon>Chordata</taxon>
        <taxon>Craniata</taxon>
        <taxon>Vertebrata</taxon>
        <taxon>Euteleostomi</taxon>
        <taxon>Actinopterygii</taxon>
        <taxon>Neopterygii</taxon>
        <taxon>Teleostei</taxon>
        <taxon>Neoteleostei</taxon>
        <taxon>Acanthomorphata</taxon>
        <taxon>Gobiaria</taxon>
        <taxon>Gobiiformes</taxon>
        <taxon>Gobioidei</taxon>
        <taxon>Gobiidae</taxon>
        <taxon>Gobionellinae</taxon>
        <taxon>Mugilogobius</taxon>
    </lineage>
</organism>
<proteinExistence type="inferred from homology"/>
<evidence type="ECO:0000259" key="9">
    <source>
        <dbReference type="Pfam" id="PF21924"/>
    </source>
</evidence>
<dbReference type="SUPFAM" id="SSF50809">
    <property type="entry name" value="XRCC4, N-terminal domain"/>
    <property type="match status" value="1"/>
</dbReference>
<evidence type="ECO:0000256" key="6">
    <source>
        <dbReference type="ARBA" id="ARBA00025728"/>
    </source>
</evidence>
<name>A0AAW0PPH0_9GOBI</name>
<reference evidence="11" key="1">
    <citation type="submission" date="2024-04" db="EMBL/GenBank/DDBJ databases">
        <title>Salinicola lusitanus LLJ914,a marine bacterium isolated from the Okinawa Trough.</title>
        <authorList>
            <person name="Li J."/>
        </authorList>
    </citation>
    <scope>NUCLEOTIDE SEQUENCE [LARGE SCALE GENOMIC DNA]</scope>
</reference>
<dbReference type="Gene3D" id="1.20.5.370">
    <property type="match status" value="1"/>
</dbReference>
<accession>A0AAW0PPH0</accession>
<dbReference type="GO" id="GO:0010165">
    <property type="term" value="P:response to X-ray"/>
    <property type="evidence" value="ECO:0007669"/>
    <property type="project" value="TreeGrafter"/>
</dbReference>
<dbReference type="InterPro" id="IPR014751">
    <property type="entry name" value="XRCC4-like_C"/>
</dbReference>
<sequence length="271" mass="30584">MRSVVHQIVITSDPDISYFLRVDWSGDLGAGFTVVLTNGCAAWIGEVSEEEVTKSANDSGISREKYVEELHQALIRDKMEKGPGEKSKYSFQLSPDQLTFQKMSDNVLVNLGFVELQPVPDALELNQEMISQSLKHNSDLKATNSQLLEENCKLQHEHSQILKELTIHVENKKVLEKQTYSRFVRILNDKKSKIRELQEAVHALQQTSDQPKAKLRRQRDLSVDDNSSSMDASHFQDPTILITGRNLECHGIPVDQSFSSSEAIPQPEPQS</sequence>
<comment type="similarity">
    <text evidence="6">Belongs to the XRCC4-XLF family. XRCC4 subfamily.</text>
</comment>
<dbReference type="InterPro" id="IPR053962">
    <property type="entry name" value="XRCC4_CC"/>
</dbReference>
<dbReference type="GO" id="GO:0003677">
    <property type="term" value="F:DNA binding"/>
    <property type="evidence" value="ECO:0007669"/>
    <property type="project" value="InterPro"/>
</dbReference>
<evidence type="ECO:0008006" key="12">
    <source>
        <dbReference type="Google" id="ProtNLM"/>
    </source>
</evidence>
<dbReference type="Pfam" id="PF21924">
    <property type="entry name" value="XRCC4_CC"/>
    <property type="match status" value="1"/>
</dbReference>
<dbReference type="InterPro" id="IPR038051">
    <property type="entry name" value="XRCC4-like_N_sf"/>
</dbReference>